<evidence type="ECO:0000256" key="2">
    <source>
        <dbReference type="ARBA" id="ARBA00023157"/>
    </source>
</evidence>
<comment type="caution">
    <text evidence="7">The sequence shown here is derived from an EMBL/GenBank/DDBJ whole genome shotgun (WGS) entry which is preliminary data.</text>
</comment>
<feature type="domain" description="Pectinesterase inhibitor" evidence="6">
    <location>
        <begin position="150"/>
        <end position="269"/>
    </location>
</feature>
<dbReference type="AlphaFoldDB" id="A0A9Q1RKF0"/>
<feature type="domain" description="Pectinesterase inhibitor" evidence="6">
    <location>
        <begin position="22"/>
        <end position="148"/>
    </location>
</feature>
<accession>A0A9Q1RKF0</accession>
<evidence type="ECO:0000259" key="6">
    <source>
        <dbReference type="SMART" id="SM00856"/>
    </source>
</evidence>
<dbReference type="GO" id="GO:0004857">
    <property type="term" value="F:enzyme inhibitor activity"/>
    <property type="evidence" value="ECO:0007669"/>
    <property type="project" value="InterPro"/>
</dbReference>
<evidence type="ECO:0000256" key="3">
    <source>
        <dbReference type="ARBA" id="ARBA00038471"/>
    </source>
</evidence>
<dbReference type="EMBL" id="JAJAGQ010000006">
    <property type="protein sequence ID" value="KAJ8561087.1"/>
    <property type="molecule type" value="Genomic_DNA"/>
</dbReference>
<keyword evidence="1 5" id="KW-0732">Signal</keyword>
<dbReference type="PANTHER" id="PTHR36710:SF18">
    <property type="entry name" value="PECTINESTERASE INHIBITOR 5-RELATED"/>
    <property type="match status" value="1"/>
</dbReference>
<dbReference type="InterPro" id="IPR035513">
    <property type="entry name" value="Invertase/methylesterase_inhib"/>
</dbReference>
<dbReference type="Pfam" id="PF04043">
    <property type="entry name" value="PMEI"/>
    <property type="match status" value="2"/>
</dbReference>
<dbReference type="CDD" id="cd14859">
    <property type="entry name" value="PMEI_like"/>
    <property type="match status" value="2"/>
</dbReference>
<keyword evidence="2" id="KW-1015">Disulfide bond</keyword>
<feature type="region of interest" description="Disordered" evidence="4">
    <location>
        <begin position="124"/>
        <end position="153"/>
    </location>
</feature>
<organism evidence="7 8">
    <name type="scientific">Anisodus acutangulus</name>
    <dbReference type="NCBI Taxonomy" id="402998"/>
    <lineage>
        <taxon>Eukaryota</taxon>
        <taxon>Viridiplantae</taxon>
        <taxon>Streptophyta</taxon>
        <taxon>Embryophyta</taxon>
        <taxon>Tracheophyta</taxon>
        <taxon>Spermatophyta</taxon>
        <taxon>Magnoliopsida</taxon>
        <taxon>eudicotyledons</taxon>
        <taxon>Gunneridae</taxon>
        <taxon>Pentapetalae</taxon>
        <taxon>asterids</taxon>
        <taxon>lamiids</taxon>
        <taxon>Solanales</taxon>
        <taxon>Solanaceae</taxon>
        <taxon>Solanoideae</taxon>
        <taxon>Hyoscyameae</taxon>
        <taxon>Anisodus</taxon>
    </lineage>
</organism>
<gene>
    <name evidence="7" type="ORF">K7X08_027277</name>
</gene>
<name>A0A9Q1RKF0_9SOLA</name>
<feature type="chain" id="PRO_5040217545" description="Pectinesterase inhibitor domain-containing protein" evidence="5">
    <location>
        <begin position="25"/>
        <end position="276"/>
    </location>
</feature>
<evidence type="ECO:0000313" key="8">
    <source>
        <dbReference type="Proteomes" id="UP001152561"/>
    </source>
</evidence>
<comment type="similarity">
    <text evidence="3">Belongs to the PMEI family.</text>
</comment>
<dbReference type="OrthoDB" id="764172at2759"/>
<feature type="signal peptide" evidence="5">
    <location>
        <begin position="1"/>
        <end position="24"/>
    </location>
</feature>
<dbReference type="SMART" id="SM00856">
    <property type="entry name" value="PMEI"/>
    <property type="match status" value="2"/>
</dbReference>
<evidence type="ECO:0000313" key="7">
    <source>
        <dbReference type="EMBL" id="KAJ8561087.1"/>
    </source>
</evidence>
<dbReference type="SUPFAM" id="SSF101148">
    <property type="entry name" value="Plant invertase/pectin methylesterase inhibitor"/>
    <property type="match status" value="2"/>
</dbReference>
<sequence>MNLMGILVIIFLTSFSFVAHISYGDLIDDVCQKTDDNNLCVKSLRADPRSASADKKGLARIMVQLSQAKASDILNQTKVLLKQIKEPVLKQCLEVCRDNYDMAVFWYSDSIKYIDAGDFDDATSSTSGPMNDADTCDESFTEPPVRKADPRSASADKKGLARIMVQLSQAKASDILNQTKVLLKQIKEPVLKQCLEVCRDNYDMAVFWYSDSIKYIDAGDFDDATSSTSGPMNDADTCDESFTEPPVRKSPLKQKTDEFIHFADLTFSFLHQFKKL</sequence>
<evidence type="ECO:0000256" key="1">
    <source>
        <dbReference type="ARBA" id="ARBA00022729"/>
    </source>
</evidence>
<dbReference type="Proteomes" id="UP001152561">
    <property type="component" value="Unassembled WGS sequence"/>
</dbReference>
<dbReference type="NCBIfam" id="TIGR01614">
    <property type="entry name" value="PME_inhib"/>
    <property type="match status" value="2"/>
</dbReference>
<feature type="region of interest" description="Disordered" evidence="4">
    <location>
        <begin position="226"/>
        <end position="249"/>
    </location>
</feature>
<proteinExistence type="inferred from homology"/>
<dbReference type="PANTHER" id="PTHR36710">
    <property type="entry name" value="PECTINESTERASE INHIBITOR-LIKE"/>
    <property type="match status" value="1"/>
</dbReference>
<reference evidence="8" key="1">
    <citation type="journal article" date="2023" name="Proc. Natl. Acad. Sci. U.S.A.">
        <title>Genomic and structural basis for evolution of tropane alkaloid biosynthesis.</title>
        <authorList>
            <person name="Wanga Y.-J."/>
            <person name="Taina T."/>
            <person name="Yua J.-Y."/>
            <person name="Lia J."/>
            <person name="Xua B."/>
            <person name="Chenc J."/>
            <person name="D'Auriad J.C."/>
            <person name="Huanga J.-P."/>
            <person name="Huanga S.-X."/>
        </authorList>
    </citation>
    <scope>NUCLEOTIDE SEQUENCE [LARGE SCALE GENOMIC DNA]</scope>
    <source>
        <strain evidence="8">cv. KIB-2019</strain>
    </source>
</reference>
<protein>
    <recommendedName>
        <fullName evidence="6">Pectinesterase inhibitor domain-containing protein</fullName>
    </recommendedName>
</protein>
<feature type="compositionally biased region" description="Basic and acidic residues" evidence="4">
    <location>
        <begin position="144"/>
        <end position="153"/>
    </location>
</feature>
<dbReference type="InterPro" id="IPR052421">
    <property type="entry name" value="PCW_Enzyme_Inhibitor"/>
</dbReference>
<dbReference type="Gene3D" id="1.20.140.40">
    <property type="entry name" value="Invertase/pectin methylesterase inhibitor family protein"/>
    <property type="match status" value="2"/>
</dbReference>
<dbReference type="InterPro" id="IPR006501">
    <property type="entry name" value="Pectinesterase_inhib_dom"/>
</dbReference>
<evidence type="ECO:0000256" key="5">
    <source>
        <dbReference type="SAM" id="SignalP"/>
    </source>
</evidence>
<evidence type="ECO:0000256" key="4">
    <source>
        <dbReference type="SAM" id="MobiDB-lite"/>
    </source>
</evidence>
<keyword evidence="8" id="KW-1185">Reference proteome</keyword>